<feature type="region of interest" description="Disordered" evidence="4">
    <location>
        <begin position="232"/>
        <end position="271"/>
    </location>
</feature>
<comment type="subunit">
    <text evidence="3">Tetramer of two alpha and two beta subunits.</text>
</comment>
<dbReference type="GO" id="GO:0019887">
    <property type="term" value="F:protein kinase regulator activity"/>
    <property type="evidence" value="ECO:0007669"/>
    <property type="project" value="InterPro"/>
</dbReference>
<feature type="compositionally biased region" description="Polar residues" evidence="4">
    <location>
        <begin position="232"/>
        <end position="243"/>
    </location>
</feature>
<dbReference type="AlphaFoldDB" id="A0AAF0F4Z1"/>
<proteinExistence type="inferred from homology"/>
<dbReference type="Gene3D" id="1.10.1820.10">
    <property type="entry name" value="protein kinase ck2 holoenzyme, chain C, domain 1"/>
    <property type="match status" value="1"/>
</dbReference>
<dbReference type="GeneID" id="85225114"/>
<dbReference type="EMBL" id="CP119959">
    <property type="protein sequence ID" value="WFD38512.1"/>
    <property type="molecule type" value="Genomic_DNA"/>
</dbReference>
<dbReference type="Proteomes" id="UP001217754">
    <property type="component" value="Chromosome 2"/>
</dbReference>
<dbReference type="PANTHER" id="PTHR11740">
    <property type="entry name" value="CASEIN KINASE II SUBUNIT BETA"/>
    <property type="match status" value="1"/>
</dbReference>
<dbReference type="PROSITE" id="PS01101">
    <property type="entry name" value="CK2_BETA"/>
    <property type="match status" value="1"/>
</dbReference>
<dbReference type="InterPro" id="IPR016149">
    <property type="entry name" value="Casein_kin_II_reg-sub_N"/>
</dbReference>
<evidence type="ECO:0000256" key="4">
    <source>
        <dbReference type="SAM" id="MobiDB-lite"/>
    </source>
</evidence>
<dbReference type="GO" id="GO:0005737">
    <property type="term" value="C:cytoplasm"/>
    <property type="evidence" value="ECO:0007669"/>
    <property type="project" value="TreeGrafter"/>
</dbReference>
<organism evidence="5 6">
    <name type="scientific">Malassezia japonica</name>
    <dbReference type="NCBI Taxonomy" id="223818"/>
    <lineage>
        <taxon>Eukaryota</taxon>
        <taxon>Fungi</taxon>
        <taxon>Dikarya</taxon>
        <taxon>Basidiomycota</taxon>
        <taxon>Ustilaginomycotina</taxon>
        <taxon>Malasseziomycetes</taxon>
        <taxon>Malasseziales</taxon>
        <taxon>Malasseziaceae</taxon>
        <taxon>Malassezia</taxon>
    </lineage>
</organism>
<dbReference type="Pfam" id="PF01214">
    <property type="entry name" value="CK_II_beta"/>
    <property type="match status" value="1"/>
</dbReference>
<evidence type="ECO:0000313" key="5">
    <source>
        <dbReference type="EMBL" id="WFD38512.1"/>
    </source>
</evidence>
<dbReference type="SUPFAM" id="SSF57798">
    <property type="entry name" value="Casein kinase II beta subunit"/>
    <property type="match status" value="1"/>
</dbReference>
<dbReference type="Gene3D" id="2.20.25.20">
    <property type="match status" value="1"/>
</dbReference>
<dbReference type="FunFam" id="1.10.1820.10:FF:000005">
    <property type="entry name" value="Casein kinase II subunit beta"/>
    <property type="match status" value="1"/>
</dbReference>
<comment type="function">
    <text evidence="2 3">Regulatory subunit of casein kinase II/CK2. As part of the kinase complex regulates the basal catalytic activity of the alpha subunit a constitutively active serine/threonine-protein kinase that phosphorylates a large number of substrates containing acidic residues C-terminal to the phosphorylated serine or threonine.</text>
</comment>
<keyword evidence="6" id="KW-1185">Reference proteome</keyword>
<dbReference type="GO" id="GO:0005956">
    <property type="term" value="C:protein kinase CK2 complex"/>
    <property type="evidence" value="ECO:0007669"/>
    <property type="project" value="UniProtKB-UniRule"/>
</dbReference>
<comment type="similarity">
    <text evidence="1 3">Belongs to the casein kinase 2 subunit beta family.</text>
</comment>
<reference evidence="5" key="1">
    <citation type="submission" date="2023-03" db="EMBL/GenBank/DDBJ databases">
        <title>Mating type loci evolution in Malassezia.</title>
        <authorList>
            <person name="Coelho M.A."/>
        </authorList>
    </citation>
    <scope>NUCLEOTIDE SEQUENCE</scope>
    <source>
        <strain evidence="5">CBS 9431</strain>
    </source>
</reference>
<dbReference type="InterPro" id="IPR035991">
    <property type="entry name" value="Casein_kinase_II_beta-like"/>
</dbReference>
<dbReference type="InterPro" id="IPR000704">
    <property type="entry name" value="Casein_kinase_II_reg-sub"/>
</dbReference>
<evidence type="ECO:0000256" key="1">
    <source>
        <dbReference type="ARBA" id="ARBA00006941"/>
    </source>
</evidence>
<name>A0AAF0F4Z1_9BASI</name>
<evidence type="ECO:0000256" key="2">
    <source>
        <dbReference type="ARBA" id="ARBA00045899"/>
    </source>
</evidence>
<accession>A0AAF0F4Z1</accession>
<gene>
    <name evidence="5" type="primary">CKB1</name>
    <name evidence="5" type="ORF">MJAP1_001465</name>
</gene>
<dbReference type="PRINTS" id="PR00472">
    <property type="entry name" value="CASNKINASEII"/>
</dbReference>
<dbReference type="PANTHER" id="PTHR11740:SF0">
    <property type="entry name" value="CASEIN KINASE II SUBUNIT BETA"/>
    <property type="match status" value="1"/>
</dbReference>
<protein>
    <recommendedName>
        <fullName evidence="3">Casein kinase II subunit beta</fullName>
        <shortName evidence="3">CK II beta</shortName>
    </recommendedName>
</protein>
<sequence>MASGAPERSAGGVPLHVEPMQQSTSVGAENNDALSELGEEEEIYESETPSESGTEGLTWISWFCSLAGHQYFAEVAEDFIEDDFNLTGLNFLVPFYKEALEMILDIEPQEDSLKIPDVSIVESSAELLYGLIHQRYIITRQGMQQMVDKFEEGHFGVCPRVFCNSQLVLPCGRSDLPGLDTVKLFCPNCLDTYIPPSSRFHGIDGAFFGTTFPHLLLQCYRDLAPSIIAPATTSVSSTPQEDSSPAKDAPMDVSPDASTQPTAKASALTPARLGRKTPHTGIYIPRIYGFRVSEFATSGPRMQWMRLRPHALAELEPR</sequence>
<dbReference type="GO" id="GO:0006359">
    <property type="term" value="P:regulation of transcription by RNA polymerase III"/>
    <property type="evidence" value="ECO:0007669"/>
    <property type="project" value="TreeGrafter"/>
</dbReference>
<evidence type="ECO:0000256" key="3">
    <source>
        <dbReference type="RuleBase" id="RU361268"/>
    </source>
</evidence>
<dbReference type="GO" id="GO:0034456">
    <property type="term" value="C:UTP-C complex"/>
    <property type="evidence" value="ECO:0007669"/>
    <property type="project" value="TreeGrafter"/>
</dbReference>
<evidence type="ECO:0000313" key="6">
    <source>
        <dbReference type="Proteomes" id="UP001217754"/>
    </source>
</evidence>
<dbReference type="RefSeq" id="XP_060121409.1">
    <property type="nucleotide sequence ID" value="XM_060265426.1"/>
</dbReference>
<dbReference type="SMART" id="SM01085">
    <property type="entry name" value="CK_II_beta"/>
    <property type="match status" value="1"/>
</dbReference>
<dbReference type="FunFam" id="2.20.25.20:FF:000001">
    <property type="entry name" value="Casein kinase II subunit beta"/>
    <property type="match status" value="1"/>
</dbReference>
<feature type="region of interest" description="Disordered" evidence="4">
    <location>
        <begin position="1"/>
        <end position="33"/>
    </location>
</feature>